<name>A0A8S5QCU3_9CAUD</name>
<feature type="region of interest" description="Disordered" evidence="1">
    <location>
        <begin position="269"/>
        <end position="334"/>
    </location>
</feature>
<dbReference type="GO" id="GO:0003677">
    <property type="term" value="F:DNA binding"/>
    <property type="evidence" value="ECO:0007669"/>
    <property type="project" value="InterPro"/>
</dbReference>
<accession>A0A8S5QCU3</accession>
<organism evidence="2">
    <name type="scientific">Podoviridae sp. ctn7K25</name>
    <dbReference type="NCBI Taxonomy" id="2825273"/>
    <lineage>
        <taxon>Viruses</taxon>
        <taxon>Duplodnaviria</taxon>
        <taxon>Heunggongvirae</taxon>
        <taxon>Uroviricota</taxon>
        <taxon>Caudoviricetes</taxon>
    </lineage>
</organism>
<proteinExistence type="predicted"/>
<evidence type="ECO:0000256" key="1">
    <source>
        <dbReference type="SAM" id="MobiDB-lite"/>
    </source>
</evidence>
<reference evidence="2" key="1">
    <citation type="journal article" date="2021" name="Proc. Natl. Acad. Sci. U.S.A.">
        <title>A Catalog of Tens of Thousands of Viruses from Human Metagenomes Reveals Hidden Associations with Chronic Diseases.</title>
        <authorList>
            <person name="Tisza M.J."/>
            <person name="Buck C.B."/>
        </authorList>
    </citation>
    <scope>NUCLEOTIDE SEQUENCE</scope>
    <source>
        <strain evidence="2">Ctn7K25</strain>
    </source>
</reference>
<sequence length="334" mass="37406">MSNVTNMVEVIRSLQPSQIVRNDSVRQQFINVYNAVWKEGGEQVYEREANFFNKILRDNQNLKGCTSLSVFFAFIDLAVQSISVEPGPRAMAYLLPRNYKLVGSDGREYYEKRCNLTISGQGELYLRARAGQIHHADNPVIVYEGDDFEFGERDGRKFVNYTMKMPRTSNKIVAAFMKITRCDGSADYAVMVEQDWRRLLDYSGKNNAYYDKEKRQRVERPNELYTSVNGGIDPGFLASKCIKHAFKSYPKLNIGKGSVLETQAIDEPQHDFDPYAGVTENPNAIPVADGQPAEPQPTPQQLSDSFAAPADTSAGVRIDPSADTNAASAGDDVW</sequence>
<dbReference type="GO" id="GO:0006259">
    <property type="term" value="P:DNA metabolic process"/>
    <property type="evidence" value="ECO:0007669"/>
    <property type="project" value="InterPro"/>
</dbReference>
<dbReference type="EMBL" id="BK015629">
    <property type="protein sequence ID" value="DAE16667.1"/>
    <property type="molecule type" value="Genomic_DNA"/>
</dbReference>
<protein>
    <submittedName>
        <fullName evidence="2">RecT protein</fullName>
    </submittedName>
</protein>
<evidence type="ECO:0000313" key="2">
    <source>
        <dbReference type="EMBL" id="DAE16667.1"/>
    </source>
</evidence>